<evidence type="ECO:0000313" key="5">
    <source>
        <dbReference type="EMBL" id="MBF0636855.1"/>
    </source>
</evidence>
<reference evidence="5 6" key="1">
    <citation type="journal article" date="2020" name="Microorganisms">
        <title>Simultaneous Genome Sequencing of Prosthecochloris ethylica and Desulfuromonas acetoxidans within a Syntrophic Mixture Reveals Unique Pili and Protein Interactions.</title>
        <authorList>
            <person name="Kyndt J.A."/>
            <person name="Van Beeumen J.J."/>
            <person name="Meyer T.E."/>
        </authorList>
    </citation>
    <scope>NUCLEOTIDE SEQUENCE [LARGE SCALE GENOMIC DNA]</scope>
    <source>
        <strain evidence="5 6">N3</strain>
    </source>
</reference>
<evidence type="ECO:0000259" key="4">
    <source>
        <dbReference type="Pfam" id="PF01420"/>
    </source>
</evidence>
<gene>
    <name evidence="5" type="ORF">INT08_06675</name>
</gene>
<accession>A0ABR9XS25</accession>
<dbReference type="PANTHER" id="PTHR30408:SF12">
    <property type="entry name" value="TYPE I RESTRICTION ENZYME MJAVIII SPECIFICITY SUBUNIT"/>
    <property type="match status" value="1"/>
</dbReference>
<keyword evidence="2" id="KW-0680">Restriction system</keyword>
<dbReference type="Pfam" id="PF01420">
    <property type="entry name" value="Methylase_S"/>
    <property type="match status" value="2"/>
</dbReference>
<dbReference type="InterPro" id="IPR000055">
    <property type="entry name" value="Restrct_endonuc_typeI_TRD"/>
</dbReference>
<proteinExistence type="inferred from homology"/>
<dbReference type="Proteomes" id="UP000619838">
    <property type="component" value="Unassembled WGS sequence"/>
</dbReference>
<keyword evidence="3" id="KW-0238">DNA-binding</keyword>
<feature type="domain" description="Type I restriction modification DNA specificity" evidence="4">
    <location>
        <begin position="20"/>
        <end position="174"/>
    </location>
</feature>
<comment type="similarity">
    <text evidence="1">Belongs to the type-I restriction system S methylase family.</text>
</comment>
<feature type="domain" description="Type I restriction modification DNA specificity" evidence="4">
    <location>
        <begin position="197"/>
        <end position="369"/>
    </location>
</feature>
<evidence type="ECO:0000256" key="3">
    <source>
        <dbReference type="ARBA" id="ARBA00023125"/>
    </source>
</evidence>
<keyword evidence="5" id="KW-0255">Endonuclease</keyword>
<dbReference type="GO" id="GO:0004519">
    <property type="term" value="F:endonuclease activity"/>
    <property type="evidence" value="ECO:0007669"/>
    <property type="project" value="UniProtKB-KW"/>
</dbReference>
<keyword evidence="6" id="KW-1185">Reference proteome</keyword>
<keyword evidence="5" id="KW-0540">Nuclease</keyword>
<dbReference type="EMBL" id="JADGII010000009">
    <property type="protein sequence ID" value="MBF0636855.1"/>
    <property type="molecule type" value="Genomic_DNA"/>
</dbReference>
<keyword evidence="5" id="KW-0378">Hydrolase</keyword>
<sequence length="393" mass="43790">MKTIADIAVLLRNGMSIRQSSGAGGLPISRIETIADGTIDPARVGFASLAESECTNWLLKDGDILISHINSTKHLGKCAIYEGIPQMLVHGMNLLVLRCDQVTAAPRYVYRILSSSGFQRQLPRITKHSVNQSSFNISNFKRLHIPLPPLAEQKRIAGILDAADALRAKRREAIAQLDTLLQSTFLDMFGDPVTNPMGWEQSSLGKLCDVGSSKRVFVNDLVEEGVPFYRGTEVGLLGEGEAVSPSLFITHDHYEQLKRHSGVPRPGDLLLPSICHDGRIFIVRDNKPFYFKDGRVLWIKSGESDINSAFLRYHLKAVFFSEYSKIASGTTFAELKIFALKNLVVHVPPRDEQNRFTNFVESIERQKARMRAHLAELDALFASLQSRAFNGEL</sequence>
<dbReference type="InterPro" id="IPR052021">
    <property type="entry name" value="Type-I_RS_S_subunit"/>
</dbReference>
<comment type="caution">
    <text evidence="5">The sequence shown here is derived from an EMBL/GenBank/DDBJ whole genome shotgun (WGS) entry which is preliminary data.</text>
</comment>
<dbReference type="CDD" id="cd17522">
    <property type="entry name" value="RMtype1_S_MjaORF1531P-TRD1-CR1_like"/>
    <property type="match status" value="1"/>
</dbReference>
<protein>
    <submittedName>
        <fullName evidence="5">Restriction endonuclease subunit S</fullName>
    </submittedName>
</protein>
<dbReference type="RefSeq" id="WP_175186646.1">
    <property type="nucleotide sequence ID" value="NZ_JABVZQ010000001.1"/>
</dbReference>
<organism evidence="5 6">
    <name type="scientific">Prosthecochloris ethylica</name>
    <dbReference type="NCBI Taxonomy" id="2743976"/>
    <lineage>
        <taxon>Bacteria</taxon>
        <taxon>Pseudomonadati</taxon>
        <taxon>Chlorobiota</taxon>
        <taxon>Chlorobiia</taxon>
        <taxon>Chlorobiales</taxon>
        <taxon>Chlorobiaceae</taxon>
        <taxon>Prosthecochloris</taxon>
    </lineage>
</organism>
<dbReference type="InterPro" id="IPR044946">
    <property type="entry name" value="Restrct_endonuc_typeI_TRD_sf"/>
</dbReference>
<dbReference type="PANTHER" id="PTHR30408">
    <property type="entry name" value="TYPE-1 RESTRICTION ENZYME ECOKI SPECIFICITY PROTEIN"/>
    <property type="match status" value="1"/>
</dbReference>
<evidence type="ECO:0000313" key="6">
    <source>
        <dbReference type="Proteomes" id="UP000619838"/>
    </source>
</evidence>
<evidence type="ECO:0000256" key="2">
    <source>
        <dbReference type="ARBA" id="ARBA00022747"/>
    </source>
</evidence>
<dbReference type="SUPFAM" id="SSF116734">
    <property type="entry name" value="DNA methylase specificity domain"/>
    <property type="match status" value="2"/>
</dbReference>
<name>A0ABR9XS25_9CHLB</name>
<evidence type="ECO:0000256" key="1">
    <source>
        <dbReference type="ARBA" id="ARBA00010923"/>
    </source>
</evidence>
<dbReference type="Gene3D" id="3.90.220.20">
    <property type="entry name" value="DNA methylase specificity domains"/>
    <property type="match status" value="2"/>
</dbReference>